<name>A0A1G2E2R9_9BACT</name>
<sequence length="113" mass="12634">MTDNLLDARLPLALSCFKNEQSAARKKYEDAPLCKTITDFLHHHGASSIMVLASPEREELVNHLKGMADVLEQTSKELLAVYGVEDESALSGMQRKTYDARMKAVVESLDHYP</sequence>
<reference evidence="1 2" key="1">
    <citation type="journal article" date="2016" name="Nat. Commun.">
        <title>Thousands of microbial genomes shed light on interconnected biogeochemical processes in an aquifer system.</title>
        <authorList>
            <person name="Anantharaman K."/>
            <person name="Brown C.T."/>
            <person name="Hug L.A."/>
            <person name="Sharon I."/>
            <person name="Castelle C.J."/>
            <person name="Probst A.J."/>
            <person name="Thomas B.C."/>
            <person name="Singh A."/>
            <person name="Wilkins M.J."/>
            <person name="Karaoz U."/>
            <person name="Brodie E.L."/>
            <person name="Williams K.H."/>
            <person name="Hubbard S.S."/>
            <person name="Banfield J.F."/>
        </authorList>
    </citation>
    <scope>NUCLEOTIDE SEQUENCE [LARGE SCALE GENOMIC DNA]</scope>
</reference>
<dbReference type="EMBL" id="MHLU01000031">
    <property type="protein sequence ID" value="OGZ20093.1"/>
    <property type="molecule type" value="Genomic_DNA"/>
</dbReference>
<proteinExistence type="predicted"/>
<gene>
    <name evidence="1" type="ORF">A2494_04245</name>
</gene>
<dbReference type="AlphaFoldDB" id="A0A1G2E2R9"/>
<evidence type="ECO:0000313" key="2">
    <source>
        <dbReference type="Proteomes" id="UP000178106"/>
    </source>
</evidence>
<evidence type="ECO:0000313" key="1">
    <source>
        <dbReference type="EMBL" id="OGZ20093.1"/>
    </source>
</evidence>
<protein>
    <submittedName>
        <fullName evidence="1">Uncharacterized protein</fullName>
    </submittedName>
</protein>
<comment type="caution">
    <text evidence="1">The sequence shown here is derived from an EMBL/GenBank/DDBJ whole genome shotgun (WGS) entry which is preliminary data.</text>
</comment>
<organism evidence="1 2">
    <name type="scientific">Candidatus Lloydbacteria bacterium RIFOXYC12_FULL_46_25</name>
    <dbReference type="NCBI Taxonomy" id="1798670"/>
    <lineage>
        <taxon>Bacteria</taxon>
        <taxon>Candidatus Lloydiibacteriota</taxon>
    </lineage>
</organism>
<accession>A0A1G2E2R9</accession>
<dbReference type="Proteomes" id="UP000178106">
    <property type="component" value="Unassembled WGS sequence"/>
</dbReference>